<reference evidence="3" key="1">
    <citation type="journal article" date="2018" name="Front. Microbiol.">
        <title>Genome-Based Analysis Reveals the Taxonomy and Diversity of the Family Idiomarinaceae.</title>
        <authorList>
            <person name="Liu Y."/>
            <person name="Lai Q."/>
            <person name="Shao Z."/>
        </authorList>
    </citation>
    <scope>NUCLEOTIDE SEQUENCE [LARGE SCALE GENOMIC DNA]</scope>
    <source>
        <strain evidence="3">SW15</strain>
    </source>
</reference>
<keyword evidence="1" id="KW-1133">Transmembrane helix</keyword>
<keyword evidence="1" id="KW-0472">Membrane</keyword>
<proteinExistence type="predicted"/>
<dbReference type="InterPro" id="IPR012902">
    <property type="entry name" value="N_methyl_site"/>
</dbReference>
<organism evidence="2 3">
    <name type="scientific">Pseudidiomarina aquimaris</name>
    <dbReference type="NCBI Taxonomy" id="641841"/>
    <lineage>
        <taxon>Bacteria</taxon>
        <taxon>Pseudomonadati</taxon>
        <taxon>Pseudomonadota</taxon>
        <taxon>Gammaproteobacteria</taxon>
        <taxon>Alteromonadales</taxon>
        <taxon>Idiomarinaceae</taxon>
        <taxon>Pseudidiomarina</taxon>
    </lineage>
</organism>
<dbReference type="PROSITE" id="PS00409">
    <property type="entry name" value="PROKAR_NTER_METHYL"/>
    <property type="match status" value="1"/>
</dbReference>
<dbReference type="Proteomes" id="UP000286678">
    <property type="component" value="Unassembled WGS sequence"/>
</dbReference>
<keyword evidence="3" id="KW-1185">Reference proteome</keyword>
<accession>A0A432XNL3</accession>
<sequence length="185" mass="19909">MLTPKAVAHAQRNSGFSLIELIIGIVTLAIALTLVFTLLYPQAFRSAEPVLQLRAATLGQALMDEVIAKSFDEQSSRSGGLQRCDGVGGPSCTNASNFGPEGETRTTFDDVDDYHLLQVTFPQLANAEGDNLSVRYPNFGFAVDVCYSDAVGSCTASRTAFKRVLITVTTPLGQDFDFSIIKGNY</sequence>
<evidence type="ECO:0000256" key="1">
    <source>
        <dbReference type="SAM" id="Phobius"/>
    </source>
</evidence>
<dbReference type="RefSeq" id="WP_126833120.1">
    <property type="nucleotide sequence ID" value="NZ_PIPT01000002.1"/>
</dbReference>
<keyword evidence="1" id="KW-0812">Transmembrane</keyword>
<evidence type="ECO:0000313" key="3">
    <source>
        <dbReference type="Proteomes" id="UP000286678"/>
    </source>
</evidence>
<feature type="transmembrane region" description="Helical" evidence="1">
    <location>
        <begin position="21"/>
        <end position="40"/>
    </location>
</feature>
<protein>
    <recommendedName>
        <fullName evidence="4">Agglutinin biogenesis protein MshD</fullName>
    </recommendedName>
</protein>
<dbReference type="EMBL" id="PIPT01000002">
    <property type="protein sequence ID" value="RUO50231.1"/>
    <property type="molecule type" value="Genomic_DNA"/>
</dbReference>
<evidence type="ECO:0008006" key="4">
    <source>
        <dbReference type="Google" id="ProtNLM"/>
    </source>
</evidence>
<gene>
    <name evidence="2" type="ORF">CWE21_03700</name>
</gene>
<evidence type="ECO:0000313" key="2">
    <source>
        <dbReference type="EMBL" id="RUO50231.1"/>
    </source>
</evidence>
<comment type="caution">
    <text evidence="2">The sequence shown here is derived from an EMBL/GenBank/DDBJ whole genome shotgun (WGS) entry which is preliminary data.</text>
</comment>
<name>A0A432XNL3_9GAMM</name>
<dbReference type="AlphaFoldDB" id="A0A432XNL3"/>
<dbReference type="OrthoDB" id="5593857at2"/>